<gene>
    <name evidence="9" type="ORF">Xedl_02738</name>
</gene>
<dbReference type="Gene3D" id="2.60.40.10">
    <property type="entry name" value="Immunoglobulins"/>
    <property type="match status" value="2"/>
</dbReference>
<dbReference type="PRINTS" id="PR00969">
    <property type="entry name" value="CHAPERONPILI"/>
</dbReference>
<reference evidence="9 10" key="1">
    <citation type="submission" date="2016-09" db="EMBL/GenBank/DDBJ databases">
        <title>Xenorhabdus thuongxuanensis sp. nov. and Xenorhabdus eapokensis sp. nov., isolated from Steinernema species.</title>
        <authorList>
            <person name="Kaempfer P."/>
            <person name="Tobias N.J."/>
            <person name="Phan Ke L."/>
            <person name="Bode H.B."/>
            <person name="Glaeser S.P."/>
        </authorList>
    </citation>
    <scope>NUCLEOTIDE SEQUENCE [LARGE SCALE GENOMIC DNA]</scope>
    <source>
        <strain evidence="9 10">DL20</strain>
    </source>
</reference>
<dbReference type="PANTHER" id="PTHR30251:SF2">
    <property type="entry name" value="FIMBRIAL CHAPERONE YADV-RELATED"/>
    <property type="match status" value="1"/>
</dbReference>
<dbReference type="AlphaFoldDB" id="A0A1Q5TNF0"/>
<dbReference type="STRING" id="1873482.Xedl_02738"/>
<dbReference type="EMBL" id="MKGQ01000021">
    <property type="protein sequence ID" value="OKP01751.1"/>
    <property type="molecule type" value="Genomic_DNA"/>
</dbReference>
<dbReference type="GO" id="GO:0071555">
    <property type="term" value="P:cell wall organization"/>
    <property type="evidence" value="ECO:0007669"/>
    <property type="project" value="InterPro"/>
</dbReference>
<dbReference type="FunFam" id="2.60.40.10:FF:000458">
    <property type="entry name" value="Molecular chaperone FimC"/>
    <property type="match status" value="1"/>
</dbReference>
<dbReference type="SUPFAM" id="SSF49354">
    <property type="entry name" value="PapD-like"/>
    <property type="match status" value="1"/>
</dbReference>
<keyword evidence="4" id="KW-0732">Signal</keyword>
<keyword evidence="10" id="KW-1185">Reference proteome</keyword>
<keyword evidence="5" id="KW-0574">Periplasm</keyword>
<evidence type="ECO:0000313" key="9">
    <source>
        <dbReference type="EMBL" id="OKP01751.1"/>
    </source>
</evidence>
<sequence>MSKHFWSGLLFFLPVFLTTPVHAGIALSSTRVIYEASQREVAISVINDSKDDVYLIQSWVEIFTPAVESSGQKAPFLVTPPLFRLDGEQENRLRIILMDNPLLQDRESIFWLNVKAIPALKNDESNRLLISLKNRIKLFYRPEGLTEQLAAKAYQQLIFSRQAGQLVVQNPTPFYVSFYDIKFGQSAIPEAGMVAPFSSRQWPLPVSLGNSSTGTAITWRAINDYGGITEPQYQTLSSI</sequence>
<dbReference type="RefSeq" id="WP_074024376.1">
    <property type="nucleotide sequence ID" value="NZ_CAWNAG010000124.1"/>
</dbReference>
<evidence type="ECO:0000259" key="8">
    <source>
        <dbReference type="Pfam" id="PF02753"/>
    </source>
</evidence>
<dbReference type="Proteomes" id="UP000186268">
    <property type="component" value="Unassembled WGS sequence"/>
</dbReference>
<evidence type="ECO:0000256" key="5">
    <source>
        <dbReference type="ARBA" id="ARBA00022764"/>
    </source>
</evidence>
<evidence type="ECO:0000256" key="2">
    <source>
        <dbReference type="ARBA" id="ARBA00007399"/>
    </source>
</evidence>
<keyword evidence="3" id="KW-1029">Fimbrium biogenesis</keyword>
<dbReference type="Pfam" id="PF02753">
    <property type="entry name" value="PapD_C"/>
    <property type="match status" value="1"/>
</dbReference>
<dbReference type="Pfam" id="PF00345">
    <property type="entry name" value="PapD_N"/>
    <property type="match status" value="1"/>
</dbReference>
<dbReference type="InterPro" id="IPR036316">
    <property type="entry name" value="Pili_assmbl_chap_C_dom_sf"/>
</dbReference>
<evidence type="ECO:0000313" key="10">
    <source>
        <dbReference type="Proteomes" id="UP000186268"/>
    </source>
</evidence>
<comment type="similarity">
    <text evidence="2">Belongs to the periplasmic pilus chaperone family.</text>
</comment>
<proteinExistence type="inferred from homology"/>
<organism evidence="9 10">
    <name type="scientific">Xenorhabdus eapokensis</name>
    <dbReference type="NCBI Taxonomy" id="1873482"/>
    <lineage>
        <taxon>Bacteria</taxon>
        <taxon>Pseudomonadati</taxon>
        <taxon>Pseudomonadota</taxon>
        <taxon>Gammaproteobacteria</taxon>
        <taxon>Enterobacterales</taxon>
        <taxon>Morganellaceae</taxon>
        <taxon>Xenorhabdus</taxon>
    </lineage>
</organism>
<name>A0A1Q5TNF0_9GAMM</name>
<dbReference type="InterPro" id="IPR001829">
    <property type="entry name" value="Pili_assmbl_chaperone_bac"/>
</dbReference>
<comment type="subcellular location">
    <subcellularLocation>
        <location evidence="1">Periplasm</location>
    </subcellularLocation>
</comment>
<protein>
    <submittedName>
        <fullName evidence="9">F1C periplasmic chaperone</fullName>
    </submittedName>
</protein>
<dbReference type="OrthoDB" id="9131059at2"/>
<comment type="caution">
    <text evidence="9">The sequence shown here is derived from an EMBL/GenBank/DDBJ whole genome shotgun (WGS) entry which is preliminary data.</text>
</comment>
<evidence type="ECO:0000256" key="6">
    <source>
        <dbReference type="ARBA" id="ARBA00023186"/>
    </source>
</evidence>
<dbReference type="GO" id="GO:0030288">
    <property type="term" value="C:outer membrane-bounded periplasmic space"/>
    <property type="evidence" value="ECO:0007669"/>
    <property type="project" value="InterPro"/>
</dbReference>
<feature type="domain" description="Pili assembly chaperone C-terminal" evidence="8">
    <location>
        <begin position="168"/>
        <end position="229"/>
    </location>
</feature>
<evidence type="ECO:0000256" key="1">
    <source>
        <dbReference type="ARBA" id="ARBA00004418"/>
    </source>
</evidence>
<accession>A0A1Q5TNF0</accession>
<keyword evidence="6" id="KW-0143">Chaperone</keyword>
<evidence type="ECO:0000259" key="7">
    <source>
        <dbReference type="Pfam" id="PF00345"/>
    </source>
</evidence>
<dbReference type="SUPFAM" id="SSF49584">
    <property type="entry name" value="Periplasmic chaperone C-domain"/>
    <property type="match status" value="1"/>
</dbReference>
<feature type="domain" description="Pili assembly chaperone N-terminal" evidence="7">
    <location>
        <begin position="24"/>
        <end position="145"/>
    </location>
</feature>
<dbReference type="PANTHER" id="PTHR30251">
    <property type="entry name" value="PILUS ASSEMBLY CHAPERONE"/>
    <property type="match status" value="1"/>
</dbReference>
<dbReference type="InterPro" id="IPR016148">
    <property type="entry name" value="Pili_assmbl_chaperone_C"/>
</dbReference>
<evidence type="ECO:0000256" key="4">
    <source>
        <dbReference type="ARBA" id="ARBA00022729"/>
    </source>
</evidence>
<dbReference type="InterPro" id="IPR016147">
    <property type="entry name" value="Pili_assmbl_chaperone_N"/>
</dbReference>
<evidence type="ECO:0000256" key="3">
    <source>
        <dbReference type="ARBA" id="ARBA00022558"/>
    </source>
</evidence>
<dbReference type="InterPro" id="IPR008962">
    <property type="entry name" value="PapD-like_sf"/>
</dbReference>
<dbReference type="InterPro" id="IPR013783">
    <property type="entry name" value="Ig-like_fold"/>
</dbReference>
<dbReference type="InterPro" id="IPR050643">
    <property type="entry name" value="Periplasmic_pilus_chap"/>
</dbReference>